<dbReference type="Pfam" id="PF00593">
    <property type="entry name" value="TonB_dep_Rec_b-barrel"/>
    <property type="match status" value="1"/>
</dbReference>
<dbReference type="Pfam" id="PF07660">
    <property type="entry name" value="STN"/>
    <property type="match status" value="1"/>
</dbReference>
<evidence type="ECO:0000259" key="15">
    <source>
        <dbReference type="Pfam" id="PF07715"/>
    </source>
</evidence>
<gene>
    <name evidence="16" type="ORF">SAMN04487894_107161</name>
</gene>
<evidence type="ECO:0000259" key="14">
    <source>
        <dbReference type="Pfam" id="PF07660"/>
    </source>
</evidence>
<keyword evidence="12" id="KW-1133">Transmembrane helix</keyword>
<evidence type="ECO:0000256" key="6">
    <source>
        <dbReference type="ARBA" id="ARBA00023004"/>
    </source>
</evidence>
<keyword evidence="2 10" id="KW-0813">Transport</keyword>
<dbReference type="InterPro" id="IPR037066">
    <property type="entry name" value="Plug_dom_sf"/>
</dbReference>
<evidence type="ECO:0000256" key="5">
    <source>
        <dbReference type="ARBA" id="ARBA00022692"/>
    </source>
</evidence>
<evidence type="ECO:0000256" key="4">
    <source>
        <dbReference type="ARBA" id="ARBA00022496"/>
    </source>
</evidence>
<evidence type="ECO:0000313" key="17">
    <source>
        <dbReference type="Proteomes" id="UP000198757"/>
    </source>
</evidence>
<dbReference type="InterPro" id="IPR012910">
    <property type="entry name" value="Plug_dom"/>
</dbReference>
<dbReference type="GO" id="GO:0009279">
    <property type="term" value="C:cell outer membrane"/>
    <property type="evidence" value="ECO:0007669"/>
    <property type="project" value="UniProtKB-SubCell"/>
</dbReference>
<proteinExistence type="inferred from homology"/>
<keyword evidence="9 10" id="KW-0998">Cell outer membrane</keyword>
<dbReference type="NCBIfam" id="TIGR04057">
    <property type="entry name" value="SusC_RagA_signa"/>
    <property type="match status" value="1"/>
</dbReference>
<keyword evidence="5 10" id="KW-0812">Transmembrane</keyword>
<feature type="domain" description="Secretin/TonB short N-terminal" evidence="14">
    <location>
        <begin position="108"/>
        <end position="158"/>
    </location>
</feature>
<dbReference type="InterPro" id="IPR039426">
    <property type="entry name" value="TonB-dep_rcpt-like"/>
</dbReference>
<comment type="subcellular location">
    <subcellularLocation>
        <location evidence="1 10">Cell outer membrane</location>
        <topology evidence="1 10">Multi-pass membrane protein</topology>
    </subcellularLocation>
</comment>
<dbReference type="PROSITE" id="PS52016">
    <property type="entry name" value="TONB_DEPENDENT_REC_3"/>
    <property type="match status" value="1"/>
</dbReference>
<sequence length="1176" mass="129477">MQIIAFCKMPAFYCKKSIIFLTGLLTMQHRPKDKGTCTAYKEELAAAICNCRSGALKKLFLIMNFTATFLLVCCLQVSAALYSQTVSFSGKQVALKDVFSAIRQQTGYTVAANARLLNTAGPVTVEARNEPLPQFLTRLLSGRSLQYEIINKTILLSEKPGAPPVSVREKQAAEQLPALMEVRGRVTDSSGVPLAGASVKIKSTTAGVTTNSNGEFVINAKETDILVISYIGYRAIELPANSKALGMITLLPVENQLDDLVVVGYGTQRRKDVTGAISQIKPRDLNMVATPSVAQMLLGTASGVTVQQLSAQPGGGISIYIRGQASTGAGNSPLWVVDGFPLSDGDAEPGSGNRYSYGSRNPLNTLNPYDIESIEVLKDAAATAIYGSRAGNGVIVVTTKKGKSGKPAVTYNFSQSVQEITRNFDVLNATEYMQTANEAAYERWLFDNAIFPYGNTIPENAKIPYQQRYTDAQVAHAGEGTDWLKLVTRKGDIQQHNISITGGSEYTKYAVTGNYFNQHGVVKNSDFKRYSVRTNIEQKLSNIFNTGLNLTLSQVDNRNASLGDNLWENSSILTNAIQFPPIYPVYDAEGNYLINPVYSPMANPVSMLEIADNTITKRVLGTVFLEARIGEGLKANVNFGLDNQLGKRNQYLPKTMIYGLSVNGDAQISTSEKFDKKLTATLNYAKKLKKEHSVDALAGYEYTNFDATGFNAGAKDFFTDILLYNDLGAGSAITRTAGSYRAPSNELASYFTRLNYSFADKYYLGITGRYDGSSKFGANNKWAFFPSASFKWRAIAEPFLEASQALSDLALRISWGQAGNQNIGQNAFSYYSSGYSYAFGTPGKILPGVTLSQLDNPDLKWETSTTINLGLDFGLFKNRLTGSVEVYKKTVDGLLSARALPSWYPVGSVADNIGSTQDKGIEITLDSKNFTGPFKWNTHFTLSHFKDTWRNRNENVILQPYEHKNDPLRPAWTYLFDGILQIGEEPPYAQPLLLPGQEKIKDVNNDGKIDINDLALAGTTDPTVTLGLGNTLEFKNFDINLFFTGMFGRNAVEDANWSRWGVGVIDMINQGYNLMSDVQKRWVHDRPGTIMYSGTPSVYQTSNKNFWFNGNFVRCRNITLGYRLPAVKKVFSSCRLFADVNNAFIITKYPYMDPETNTRAGYPNQRSYSLGVDISF</sequence>
<evidence type="ECO:0000256" key="10">
    <source>
        <dbReference type="PROSITE-ProRule" id="PRU01360"/>
    </source>
</evidence>
<organism evidence="16 17">
    <name type="scientific">Niabella drilacis (strain DSM 25811 / CCM 8410 / CCUG 62505 / LMG 26954 / E90)</name>
    <dbReference type="NCBI Taxonomy" id="1285928"/>
    <lineage>
        <taxon>Bacteria</taxon>
        <taxon>Pseudomonadati</taxon>
        <taxon>Bacteroidota</taxon>
        <taxon>Chitinophagia</taxon>
        <taxon>Chitinophagales</taxon>
        <taxon>Chitinophagaceae</taxon>
        <taxon>Niabella</taxon>
    </lineage>
</organism>
<dbReference type="EMBL" id="FMZO01000007">
    <property type="protein sequence ID" value="SDD26427.1"/>
    <property type="molecule type" value="Genomic_DNA"/>
</dbReference>
<dbReference type="NCBIfam" id="TIGR04056">
    <property type="entry name" value="OMP_RagA_SusC"/>
    <property type="match status" value="1"/>
</dbReference>
<evidence type="ECO:0000256" key="2">
    <source>
        <dbReference type="ARBA" id="ARBA00022448"/>
    </source>
</evidence>
<dbReference type="InterPro" id="IPR023996">
    <property type="entry name" value="TonB-dep_OMP_SusC/RagA"/>
</dbReference>
<dbReference type="Gene3D" id="2.60.40.1120">
    <property type="entry name" value="Carboxypeptidase-like, regulatory domain"/>
    <property type="match status" value="1"/>
</dbReference>
<keyword evidence="4" id="KW-0410">Iron transport</keyword>
<dbReference type="GO" id="GO:0006826">
    <property type="term" value="P:iron ion transport"/>
    <property type="evidence" value="ECO:0007669"/>
    <property type="project" value="UniProtKB-KW"/>
</dbReference>
<evidence type="ECO:0000256" key="8">
    <source>
        <dbReference type="ARBA" id="ARBA00023136"/>
    </source>
</evidence>
<keyword evidence="7 11" id="KW-0798">TonB box</keyword>
<evidence type="ECO:0000256" key="12">
    <source>
        <dbReference type="SAM" id="Phobius"/>
    </source>
</evidence>
<comment type="similarity">
    <text evidence="10 11">Belongs to the TonB-dependent receptor family.</text>
</comment>
<dbReference type="InterPro" id="IPR008969">
    <property type="entry name" value="CarboxyPept-like_regulatory"/>
</dbReference>
<evidence type="ECO:0000256" key="3">
    <source>
        <dbReference type="ARBA" id="ARBA00022452"/>
    </source>
</evidence>
<evidence type="ECO:0000256" key="7">
    <source>
        <dbReference type="ARBA" id="ARBA00023077"/>
    </source>
</evidence>
<reference evidence="17" key="1">
    <citation type="submission" date="2016-10" db="EMBL/GenBank/DDBJ databases">
        <authorList>
            <person name="Varghese N."/>
            <person name="Submissions S."/>
        </authorList>
    </citation>
    <scope>NUCLEOTIDE SEQUENCE [LARGE SCALE GENOMIC DNA]</scope>
    <source>
        <strain evidence="17">DSM 25811 / CCM 8410 / LMG 26954 / E90</strain>
    </source>
</reference>
<dbReference type="Pfam" id="PF07715">
    <property type="entry name" value="Plug"/>
    <property type="match status" value="1"/>
</dbReference>
<dbReference type="InterPro" id="IPR000531">
    <property type="entry name" value="Beta-barrel_TonB"/>
</dbReference>
<dbReference type="AlphaFoldDB" id="A0A1G6TDB5"/>
<dbReference type="SUPFAM" id="SSF49464">
    <property type="entry name" value="Carboxypeptidase regulatory domain-like"/>
    <property type="match status" value="1"/>
</dbReference>
<evidence type="ECO:0000256" key="9">
    <source>
        <dbReference type="ARBA" id="ARBA00023237"/>
    </source>
</evidence>
<evidence type="ECO:0000259" key="13">
    <source>
        <dbReference type="Pfam" id="PF00593"/>
    </source>
</evidence>
<dbReference type="SUPFAM" id="SSF56935">
    <property type="entry name" value="Porins"/>
    <property type="match status" value="1"/>
</dbReference>
<dbReference type="OrthoDB" id="9768177at2"/>
<dbReference type="Pfam" id="PF13715">
    <property type="entry name" value="CarbopepD_reg_2"/>
    <property type="match status" value="1"/>
</dbReference>
<evidence type="ECO:0000313" key="16">
    <source>
        <dbReference type="EMBL" id="SDD26427.1"/>
    </source>
</evidence>
<protein>
    <submittedName>
        <fullName evidence="16">TonB-linked outer membrane protein, SusC/RagA family</fullName>
    </submittedName>
</protein>
<keyword evidence="8 10" id="KW-0472">Membrane</keyword>
<dbReference type="InterPro" id="IPR011662">
    <property type="entry name" value="Secretin/TonB_short_N"/>
</dbReference>
<dbReference type="PROSITE" id="PS00018">
    <property type="entry name" value="EF_HAND_1"/>
    <property type="match status" value="1"/>
</dbReference>
<dbReference type="Proteomes" id="UP000198757">
    <property type="component" value="Unassembled WGS sequence"/>
</dbReference>
<keyword evidence="6" id="KW-0408">Iron</keyword>
<keyword evidence="4" id="KW-0406">Ion transport</keyword>
<dbReference type="InterPro" id="IPR036942">
    <property type="entry name" value="Beta-barrel_TonB_sf"/>
</dbReference>
<feature type="transmembrane region" description="Helical" evidence="12">
    <location>
        <begin position="59"/>
        <end position="82"/>
    </location>
</feature>
<keyword evidence="3 10" id="KW-1134">Transmembrane beta strand</keyword>
<dbReference type="Gene3D" id="2.170.130.10">
    <property type="entry name" value="TonB-dependent receptor, plug domain"/>
    <property type="match status" value="1"/>
</dbReference>
<evidence type="ECO:0000256" key="1">
    <source>
        <dbReference type="ARBA" id="ARBA00004571"/>
    </source>
</evidence>
<dbReference type="Gene3D" id="2.40.170.20">
    <property type="entry name" value="TonB-dependent receptor, beta-barrel domain"/>
    <property type="match status" value="1"/>
</dbReference>
<keyword evidence="17" id="KW-1185">Reference proteome</keyword>
<dbReference type="InterPro" id="IPR018247">
    <property type="entry name" value="EF_Hand_1_Ca_BS"/>
</dbReference>
<accession>A0A1G6TDB5</accession>
<feature type="domain" description="TonB-dependent receptor-like beta-barrel" evidence="13">
    <location>
        <begin position="675"/>
        <end position="1142"/>
    </location>
</feature>
<evidence type="ECO:0000256" key="11">
    <source>
        <dbReference type="RuleBase" id="RU003357"/>
    </source>
</evidence>
<dbReference type="STRING" id="1285928.SAMN04487894_107161"/>
<dbReference type="InterPro" id="IPR023997">
    <property type="entry name" value="TonB-dep_OMP_SusC/RagA_CS"/>
</dbReference>
<name>A0A1G6TDB5_NIADE</name>
<feature type="domain" description="TonB-dependent receptor plug" evidence="15">
    <location>
        <begin position="270"/>
        <end position="394"/>
    </location>
</feature>